<evidence type="ECO:0000256" key="6">
    <source>
        <dbReference type="ARBA" id="ARBA00023004"/>
    </source>
</evidence>
<gene>
    <name evidence="8" type="primary">clcA</name>
    <name evidence="8" type="ORF">LMG28138_05885</name>
</gene>
<dbReference type="RefSeq" id="WP_175108375.1">
    <property type="nucleotide sequence ID" value="NZ_CADIKM010000094.1"/>
</dbReference>
<proteinExistence type="inferred from homology"/>
<comment type="similarity">
    <text evidence="2">Belongs to the intradiol ring-cleavage dioxygenase family.</text>
</comment>
<evidence type="ECO:0000313" key="9">
    <source>
        <dbReference type="Proteomes" id="UP000494115"/>
    </source>
</evidence>
<dbReference type="Proteomes" id="UP000494115">
    <property type="component" value="Unassembled WGS sequence"/>
</dbReference>
<evidence type="ECO:0000256" key="5">
    <source>
        <dbReference type="ARBA" id="ARBA00023002"/>
    </source>
</evidence>
<dbReference type="GO" id="GO:0009712">
    <property type="term" value="P:catechol-containing compound metabolic process"/>
    <property type="evidence" value="ECO:0007669"/>
    <property type="project" value="InterPro"/>
</dbReference>
<evidence type="ECO:0000256" key="3">
    <source>
        <dbReference type="ARBA" id="ARBA00022723"/>
    </source>
</evidence>
<protein>
    <submittedName>
        <fullName evidence="8">Chlorocatechol 1,2-dioxygenase</fullName>
        <ecNumber evidence="8">1.13.11.-</ecNumber>
    </submittedName>
</protein>
<keyword evidence="6" id="KW-0408">Iron</keyword>
<dbReference type="InterPro" id="IPR007535">
    <property type="entry name" value="Catechol_dOase_N"/>
</dbReference>
<dbReference type="Gene3D" id="2.60.130.10">
    <property type="entry name" value="Aromatic compound dioxygenase"/>
    <property type="match status" value="1"/>
</dbReference>
<keyword evidence="4 8" id="KW-0223">Dioxygenase</keyword>
<organism evidence="8 9">
    <name type="scientific">Pararobbsia alpina</name>
    <dbReference type="NCBI Taxonomy" id="621374"/>
    <lineage>
        <taxon>Bacteria</taxon>
        <taxon>Pseudomonadati</taxon>
        <taxon>Pseudomonadota</taxon>
        <taxon>Betaproteobacteria</taxon>
        <taxon>Burkholderiales</taxon>
        <taxon>Burkholderiaceae</taxon>
        <taxon>Pararobbsia</taxon>
    </lineage>
</organism>
<keyword evidence="3" id="KW-0479">Metal-binding</keyword>
<keyword evidence="9" id="KW-1185">Reference proteome</keyword>
<sequence length="267" mass="29947">MENNRLKTVVEDLEQVLLEFMRKHHVTHEEYRLATDLLIHTVKAGEESLLYDVFFEAQATDLGNVGRKGSPEAIEGPFYLTGAPELNAPYVMPQRPEEAGDLLFFKGRVTNAEGQPIAGVELDVWHADAFGLYSNIHPNIPEWNLRGRFHTDDSGNFEVRTILPPPYEIPKDGPTGTVLAALGRHFFRPAHLHVKVCHPDYQALTSQLYFSGGEYLDSDVASAVRGGLIADLIKHEADSEKSKRNLSAPYFELTYDFALTPRKLSTK</sequence>
<evidence type="ECO:0000313" key="8">
    <source>
        <dbReference type="EMBL" id="CAB3807078.1"/>
    </source>
</evidence>
<dbReference type="Pfam" id="PF00775">
    <property type="entry name" value="Dioxygenase_C"/>
    <property type="match status" value="1"/>
</dbReference>
<dbReference type="Pfam" id="PF04444">
    <property type="entry name" value="Dioxygenase_N"/>
    <property type="match status" value="1"/>
</dbReference>
<dbReference type="AlphaFoldDB" id="A0A6S7BND4"/>
<dbReference type="GO" id="GO:0018576">
    <property type="term" value="F:catechol 1,2-dioxygenase activity"/>
    <property type="evidence" value="ECO:0007669"/>
    <property type="project" value="InterPro"/>
</dbReference>
<evidence type="ECO:0000259" key="7">
    <source>
        <dbReference type="PROSITE" id="PS00083"/>
    </source>
</evidence>
<dbReference type="SUPFAM" id="SSF49482">
    <property type="entry name" value="Aromatic compound dioxygenase"/>
    <property type="match status" value="1"/>
</dbReference>
<evidence type="ECO:0000256" key="1">
    <source>
        <dbReference type="ARBA" id="ARBA00001965"/>
    </source>
</evidence>
<evidence type="ECO:0000256" key="4">
    <source>
        <dbReference type="ARBA" id="ARBA00022964"/>
    </source>
</evidence>
<dbReference type="PROSITE" id="PS00083">
    <property type="entry name" value="INTRADIOL_DIOXYGENAS"/>
    <property type="match status" value="1"/>
</dbReference>
<dbReference type="PANTHER" id="PTHR33711:SF7">
    <property type="entry name" value="INTRADIOL RING-CLEAVAGE DIOXYGENASES DOMAIN-CONTAINING PROTEIN-RELATED"/>
    <property type="match status" value="1"/>
</dbReference>
<dbReference type="GO" id="GO:0008199">
    <property type="term" value="F:ferric iron binding"/>
    <property type="evidence" value="ECO:0007669"/>
    <property type="project" value="InterPro"/>
</dbReference>
<dbReference type="InterPro" id="IPR050770">
    <property type="entry name" value="Intradiol_RC_Dioxygenase"/>
</dbReference>
<comment type="cofactor">
    <cofactor evidence="1">
        <name>Fe(3+)</name>
        <dbReference type="ChEBI" id="CHEBI:29034"/>
    </cofactor>
</comment>
<dbReference type="PANTHER" id="PTHR33711">
    <property type="entry name" value="DIOXYGENASE, PUTATIVE (AFU_ORTHOLOGUE AFUA_2G02910)-RELATED"/>
    <property type="match status" value="1"/>
</dbReference>
<dbReference type="InterPro" id="IPR000627">
    <property type="entry name" value="Intradiol_dOase_C"/>
</dbReference>
<dbReference type="EC" id="1.13.11.-" evidence="8"/>
<dbReference type="EMBL" id="CADIKM010000094">
    <property type="protein sequence ID" value="CAB3807078.1"/>
    <property type="molecule type" value="Genomic_DNA"/>
</dbReference>
<keyword evidence="5 8" id="KW-0560">Oxidoreductase</keyword>
<reference evidence="8 9" key="1">
    <citation type="submission" date="2020-04" db="EMBL/GenBank/DDBJ databases">
        <authorList>
            <person name="De Canck E."/>
        </authorList>
    </citation>
    <scope>NUCLEOTIDE SEQUENCE [LARGE SCALE GENOMIC DNA]</scope>
    <source>
        <strain evidence="8 9">LMG 28138</strain>
    </source>
</reference>
<accession>A0A6S7BND4</accession>
<name>A0A6S7BND4_9BURK</name>
<feature type="domain" description="Intradiol ring-cleavage dioxygenases" evidence="7">
    <location>
        <begin position="105"/>
        <end position="133"/>
    </location>
</feature>
<dbReference type="InterPro" id="IPR015889">
    <property type="entry name" value="Intradiol_dOase_core"/>
</dbReference>
<evidence type="ECO:0000256" key="2">
    <source>
        <dbReference type="ARBA" id="ARBA00007825"/>
    </source>
</evidence>